<feature type="signal peptide" evidence="3">
    <location>
        <begin position="1"/>
        <end position="17"/>
    </location>
</feature>
<evidence type="ECO:0008006" key="6">
    <source>
        <dbReference type="Google" id="ProtNLM"/>
    </source>
</evidence>
<organism evidence="4 5">
    <name type="scientific">Clytia hemisphaerica</name>
    <dbReference type="NCBI Taxonomy" id="252671"/>
    <lineage>
        <taxon>Eukaryota</taxon>
        <taxon>Metazoa</taxon>
        <taxon>Cnidaria</taxon>
        <taxon>Hydrozoa</taxon>
        <taxon>Hydroidolina</taxon>
        <taxon>Leptothecata</taxon>
        <taxon>Obeliida</taxon>
        <taxon>Clytiidae</taxon>
        <taxon>Clytia</taxon>
    </lineage>
</organism>
<dbReference type="Proteomes" id="UP000594262">
    <property type="component" value="Unplaced"/>
</dbReference>
<feature type="region of interest" description="Disordered" evidence="1">
    <location>
        <begin position="425"/>
        <end position="451"/>
    </location>
</feature>
<keyword evidence="2" id="KW-1133">Transmembrane helix</keyword>
<feature type="chain" id="PRO_5029721456" description="Cnidarian restricted protein" evidence="3">
    <location>
        <begin position="18"/>
        <end position="451"/>
    </location>
</feature>
<dbReference type="EnsemblMetazoa" id="CLYHEMT010052.2">
    <property type="protein sequence ID" value="CLYHEMP010052.2"/>
    <property type="gene ID" value="CLYHEMG010052"/>
</dbReference>
<sequence>VMKNVALILVLIHVYESSIIQGKGKCILPSNGAAFIKYTLNNDTDVGRDFKLKFNGGQLPCVVSYKTLDIQCDVYRIYTKYLKLYMDSKEVINGSFFWKSSSSNCECKGFLSRENLILKVDQGGLSPSPTYTISYDVSTFARDKSFTGSEGHRHFYKKYLHGTKKSLSFNKNEKYSIDDFEPCPPVSYCIQTSYARCTNEPLPHCLDFKDFIKDRFNIKGLTASVNKNKNTATVSWYMDQYDFKDIDQFQYSLYHNKVRILSGNTTNTEMQIELQPSNETYKVKVKACLPCFCSQAFDIKLELPLPTISPSKSQLGEKKNLTTEIVSGIIGALVFLAIAIIAALKFLRQRKYGEKCQAEEEIGPRKEKDSKNENKFNPKQPVSQGESMGRIYEEIDGDADYASIDYQVSMVPKKNLDEVVDLVTGIGEPGDVNDNNDDDDYIYGGSSSDDD</sequence>
<proteinExistence type="predicted"/>
<name>A0A7M5VC75_9CNID</name>
<keyword evidence="3" id="KW-0732">Signal</keyword>
<evidence type="ECO:0000313" key="5">
    <source>
        <dbReference type="Proteomes" id="UP000594262"/>
    </source>
</evidence>
<evidence type="ECO:0000256" key="3">
    <source>
        <dbReference type="SAM" id="SignalP"/>
    </source>
</evidence>
<protein>
    <recommendedName>
        <fullName evidence="6">Cnidarian restricted protein</fullName>
    </recommendedName>
</protein>
<feature type="compositionally biased region" description="Basic and acidic residues" evidence="1">
    <location>
        <begin position="357"/>
        <end position="376"/>
    </location>
</feature>
<evidence type="ECO:0000256" key="2">
    <source>
        <dbReference type="SAM" id="Phobius"/>
    </source>
</evidence>
<feature type="compositionally biased region" description="Polar residues" evidence="1">
    <location>
        <begin position="377"/>
        <end position="386"/>
    </location>
</feature>
<feature type="region of interest" description="Disordered" evidence="1">
    <location>
        <begin position="357"/>
        <end position="387"/>
    </location>
</feature>
<dbReference type="AlphaFoldDB" id="A0A7M5VC75"/>
<evidence type="ECO:0000313" key="4">
    <source>
        <dbReference type="EnsemblMetazoa" id="CLYHEMP010052.2"/>
    </source>
</evidence>
<keyword evidence="2" id="KW-0812">Transmembrane</keyword>
<accession>A0A7M5VC75</accession>
<evidence type="ECO:0000256" key="1">
    <source>
        <dbReference type="SAM" id="MobiDB-lite"/>
    </source>
</evidence>
<keyword evidence="2" id="KW-0472">Membrane</keyword>
<reference evidence="4" key="1">
    <citation type="submission" date="2021-01" db="UniProtKB">
        <authorList>
            <consortium name="EnsemblMetazoa"/>
        </authorList>
    </citation>
    <scope>IDENTIFICATION</scope>
</reference>
<feature type="compositionally biased region" description="Low complexity" evidence="1">
    <location>
        <begin position="442"/>
        <end position="451"/>
    </location>
</feature>
<feature type="transmembrane region" description="Helical" evidence="2">
    <location>
        <begin position="325"/>
        <end position="347"/>
    </location>
</feature>
<keyword evidence="5" id="KW-1185">Reference proteome</keyword>